<dbReference type="AlphaFoldDB" id="A0A0G2I9Y0"/>
<evidence type="ECO:0000313" key="1">
    <source>
        <dbReference type="EMBL" id="KKZ67432.1"/>
    </source>
</evidence>
<evidence type="ECO:0000313" key="2">
    <source>
        <dbReference type="Proteomes" id="UP000034164"/>
    </source>
</evidence>
<protein>
    <submittedName>
        <fullName evidence="1">Uncharacterized protein</fullName>
    </submittedName>
</protein>
<accession>A0A0G2I9Y0</accession>
<sequence length="117" mass="12709">MTRTTEDGIQVAHWLQGLGLARRTLSLPRPEEVKHGLRVSLRSRGLCVKVAKAALGVARQLALTLKWILHPQISDNLSGLEAAQFQARGKALLVWVPTNSAVPNTSIEPGVLKGIFI</sequence>
<organism evidence="1 2">
    <name type="scientific">[Emmonsia] crescens</name>
    <dbReference type="NCBI Taxonomy" id="73230"/>
    <lineage>
        <taxon>Eukaryota</taxon>
        <taxon>Fungi</taxon>
        <taxon>Dikarya</taxon>
        <taxon>Ascomycota</taxon>
        <taxon>Pezizomycotina</taxon>
        <taxon>Eurotiomycetes</taxon>
        <taxon>Eurotiomycetidae</taxon>
        <taxon>Onygenales</taxon>
        <taxon>Ajellomycetaceae</taxon>
        <taxon>Emergomyces</taxon>
    </lineage>
</organism>
<dbReference type="EMBL" id="LCZI01000246">
    <property type="protein sequence ID" value="KKZ67432.1"/>
    <property type="molecule type" value="Genomic_DNA"/>
</dbReference>
<gene>
    <name evidence="1" type="ORF">EMCG_06883</name>
</gene>
<dbReference type="Proteomes" id="UP000034164">
    <property type="component" value="Unassembled WGS sequence"/>
</dbReference>
<dbReference type="VEuPathDB" id="FungiDB:EMCG_06883"/>
<name>A0A0G2I9Y0_9EURO</name>
<reference evidence="2" key="1">
    <citation type="journal article" date="2015" name="PLoS Genet.">
        <title>The dynamic genome and transcriptome of the human fungal pathogen Blastomyces and close relative Emmonsia.</title>
        <authorList>
            <person name="Munoz J.F."/>
            <person name="Gauthier G.M."/>
            <person name="Desjardins C.A."/>
            <person name="Gallo J.E."/>
            <person name="Holder J."/>
            <person name="Sullivan T.D."/>
            <person name="Marty A.J."/>
            <person name="Carmen J.C."/>
            <person name="Chen Z."/>
            <person name="Ding L."/>
            <person name="Gujja S."/>
            <person name="Magrini V."/>
            <person name="Misas E."/>
            <person name="Mitreva M."/>
            <person name="Priest M."/>
            <person name="Saif S."/>
            <person name="Whiston E.A."/>
            <person name="Young S."/>
            <person name="Zeng Q."/>
            <person name="Goldman W.E."/>
            <person name="Mardis E.R."/>
            <person name="Taylor J.W."/>
            <person name="McEwen J.G."/>
            <person name="Clay O.K."/>
            <person name="Klein B.S."/>
            <person name="Cuomo C.A."/>
        </authorList>
    </citation>
    <scope>NUCLEOTIDE SEQUENCE [LARGE SCALE GENOMIC DNA]</scope>
    <source>
        <strain evidence="2">UAMH 3008</strain>
    </source>
</reference>
<comment type="caution">
    <text evidence="1">The sequence shown here is derived from an EMBL/GenBank/DDBJ whole genome shotgun (WGS) entry which is preliminary data.</text>
</comment>
<proteinExistence type="predicted"/>